<dbReference type="Proteomes" id="UP000001514">
    <property type="component" value="Unassembled WGS sequence"/>
</dbReference>
<dbReference type="HOGENOM" id="CLU_178022_0_0_1"/>
<feature type="chain" id="PRO_5003122654" evidence="1">
    <location>
        <begin position="24"/>
        <end position="113"/>
    </location>
</feature>
<dbReference type="KEGG" id="smo:SELMODRAFT_421328"/>
<dbReference type="GO" id="GO:0045926">
    <property type="term" value="P:negative regulation of growth"/>
    <property type="evidence" value="ECO:0007669"/>
    <property type="project" value="InterPro"/>
</dbReference>
<dbReference type="eggNOG" id="ENOG502SV4N">
    <property type="taxonomic scope" value="Eukaryota"/>
</dbReference>
<reference evidence="2 3" key="1">
    <citation type="journal article" date="2011" name="Science">
        <title>The Selaginella genome identifies genetic changes associated with the evolution of vascular plants.</title>
        <authorList>
            <person name="Banks J.A."/>
            <person name="Nishiyama T."/>
            <person name="Hasebe M."/>
            <person name="Bowman J.L."/>
            <person name="Gribskov M."/>
            <person name="dePamphilis C."/>
            <person name="Albert V.A."/>
            <person name="Aono N."/>
            <person name="Aoyama T."/>
            <person name="Ambrose B.A."/>
            <person name="Ashton N.W."/>
            <person name="Axtell M.J."/>
            <person name="Barker E."/>
            <person name="Barker M.S."/>
            <person name="Bennetzen J.L."/>
            <person name="Bonawitz N.D."/>
            <person name="Chapple C."/>
            <person name="Cheng C."/>
            <person name="Correa L.G."/>
            <person name="Dacre M."/>
            <person name="DeBarry J."/>
            <person name="Dreyer I."/>
            <person name="Elias M."/>
            <person name="Engstrom E.M."/>
            <person name="Estelle M."/>
            <person name="Feng L."/>
            <person name="Finet C."/>
            <person name="Floyd S.K."/>
            <person name="Frommer W.B."/>
            <person name="Fujita T."/>
            <person name="Gramzow L."/>
            <person name="Gutensohn M."/>
            <person name="Harholt J."/>
            <person name="Hattori M."/>
            <person name="Heyl A."/>
            <person name="Hirai T."/>
            <person name="Hiwatashi Y."/>
            <person name="Ishikawa M."/>
            <person name="Iwata M."/>
            <person name="Karol K.G."/>
            <person name="Koehler B."/>
            <person name="Kolukisaoglu U."/>
            <person name="Kubo M."/>
            <person name="Kurata T."/>
            <person name="Lalonde S."/>
            <person name="Li K."/>
            <person name="Li Y."/>
            <person name="Litt A."/>
            <person name="Lyons E."/>
            <person name="Manning G."/>
            <person name="Maruyama T."/>
            <person name="Michael T.P."/>
            <person name="Mikami K."/>
            <person name="Miyazaki S."/>
            <person name="Morinaga S."/>
            <person name="Murata T."/>
            <person name="Mueller-Roeber B."/>
            <person name="Nelson D.R."/>
            <person name="Obara M."/>
            <person name="Oguri Y."/>
            <person name="Olmstead R.G."/>
            <person name="Onodera N."/>
            <person name="Petersen B.L."/>
            <person name="Pils B."/>
            <person name="Prigge M."/>
            <person name="Rensing S.A."/>
            <person name="Riano-Pachon D.M."/>
            <person name="Roberts A.W."/>
            <person name="Sato Y."/>
            <person name="Scheller H.V."/>
            <person name="Schulz B."/>
            <person name="Schulz C."/>
            <person name="Shakirov E.V."/>
            <person name="Shibagaki N."/>
            <person name="Shinohara N."/>
            <person name="Shippen D.E."/>
            <person name="Soerensen I."/>
            <person name="Sotooka R."/>
            <person name="Sugimoto N."/>
            <person name="Sugita M."/>
            <person name="Sumikawa N."/>
            <person name="Tanurdzic M."/>
            <person name="Theissen G."/>
            <person name="Ulvskov P."/>
            <person name="Wakazuki S."/>
            <person name="Weng J.K."/>
            <person name="Willats W.W."/>
            <person name="Wipf D."/>
            <person name="Wolf P.G."/>
            <person name="Yang L."/>
            <person name="Zimmer A.D."/>
            <person name="Zhu Q."/>
            <person name="Mitros T."/>
            <person name="Hellsten U."/>
            <person name="Loque D."/>
            <person name="Otillar R."/>
            <person name="Salamov A."/>
            <person name="Schmutz J."/>
            <person name="Shapiro H."/>
            <person name="Lindquist E."/>
            <person name="Lucas S."/>
            <person name="Rokhsar D."/>
            <person name="Grigoriev I.V."/>
        </authorList>
    </citation>
    <scope>NUCLEOTIDE SEQUENCE [LARGE SCALE GENOMIC DNA]</scope>
</reference>
<dbReference type="InterPro" id="IPR015791">
    <property type="entry name" value="Antimic/Inh_G_crystallin-like"/>
</dbReference>
<dbReference type="SUPFAM" id="SSF49695">
    <property type="entry name" value="gamma-Crystallin-like"/>
    <property type="match status" value="1"/>
</dbReference>
<dbReference type="Gene3D" id="2.60.20.30">
    <property type="match status" value="1"/>
</dbReference>
<keyword evidence="1" id="KW-0732">Signal</keyword>
<gene>
    <name evidence="2" type="ORF">SELMODRAFT_421328</name>
</gene>
<organism evidence="3">
    <name type="scientific">Selaginella moellendorffii</name>
    <name type="common">Spikemoss</name>
    <dbReference type="NCBI Taxonomy" id="88036"/>
    <lineage>
        <taxon>Eukaryota</taxon>
        <taxon>Viridiplantae</taxon>
        <taxon>Streptophyta</taxon>
        <taxon>Embryophyta</taxon>
        <taxon>Tracheophyta</taxon>
        <taxon>Lycopodiopsida</taxon>
        <taxon>Selaginellales</taxon>
        <taxon>Selaginellaceae</taxon>
        <taxon>Selaginella</taxon>
    </lineage>
</organism>
<protein>
    <submittedName>
        <fullName evidence="2">Uncharacterized protein</fullName>
    </submittedName>
</protein>
<dbReference type="InterPro" id="IPR011024">
    <property type="entry name" value="G_crystallin-like"/>
</dbReference>
<dbReference type="GO" id="GO:0006952">
    <property type="term" value="P:defense response"/>
    <property type="evidence" value="ECO:0007669"/>
    <property type="project" value="InterPro"/>
</dbReference>
<dbReference type="Gramene" id="EFJ17055">
    <property type="protein sequence ID" value="EFJ17055"/>
    <property type="gene ID" value="SELMODRAFT_421328"/>
</dbReference>
<dbReference type="EMBL" id="GL377616">
    <property type="protein sequence ID" value="EFJ17055.1"/>
    <property type="molecule type" value="Genomic_DNA"/>
</dbReference>
<evidence type="ECO:0000313" key="2">
    <source>
        <dbReference type="EMBL" id="EFJ17055.1"/>
    </source>
</evidence>
<dbReference type="InParanoid" id="D8SEX3"/>
<sequence>MAGKTVLVLVAIAVVGSMIMANASYFDAWAGPGCNNWLERYRACGCTNVGASQHGGYSVAYLGHAAAAYNTANCQGVAQRWFRRHCSGFRWNSIFIQCSSSMAPNPGSMAQAK</sequence>
<name>D8SEX3_SELML</name>
<dbReference type="OMA" id="NNWLERY"/>
<dbReference type="Pfam" id="PF09117">
    <property type="entry name" value="MiAMP1"/>
    <property type="match status" value="1"/>
</dbReference>
<proteinExistence type="predicted"/>
<dbReference type="AlphaFoldDB" id="D8SEX3"/>
<evidence type="ECO:0000256" key="1">
    <source>
        <dbReference type="SAM" id="SignalP"/>
    </source>
</evidence>
<dbReference type="InterPro" id="IPR015201">
    <property type="entry name" value="Antimicrobial_MiAMP1"/>
</dbReference>
<feature type="signal peptide" evidence="1">
    <location>
        <begin position="1"/>
        <end position="23"/>
    </location>
</feature>
<accession>D8SEX3</accession>
<keyword evidence="3" id="KW-1185">Reference proteome</keyword>
<evidence type="ECO:0000313" key="3">
    <source>
        <dbReference type="Proteomes" id="UP000001514"/>
    </source>
</evidence>